<accession>A0A9P7MRK3</accession>
<dbReference type="AlphaFoldDB" id="A0A9P7MRK3"/>
<organism evidence="2 3">
    <name type="scientific">Claviceps arundinis</name>
    <dbReference type="NCBI Taxonomy" id="1623583"/>
    <lineage>
        <taxon>Eukaryota</taxon>
        <taxon>Fungi</taxon>
        <taxon>Dikarya</taxon>
        <taxon>Ascomycota</taxon>
        <taxon>Pezizomycotina</taxon>
        <taxon>Sordariomycetes</taxon>
        <taxon>Hypocreomycetidae</taxon>
        <taxon>Hypocreales</taxon>
        <taxon>Clavicipitaceae</taxon>
        <taxon>Claviceps</taxon>
    </lineage>
</organism>
<evidence type="ECO:0000256" key="1">
    <source>
        <dbReference type="SAM" id="MobiDB-lite"/>
    </source>
</evidence>
<feature type="region of interest" description="Disordered" evidence="1">
    <location>
        <begin position="1"/>
        <end position="20"/>
    </location>
</feature>
<feature type="compositionally biased region" description="Basic and acidic residues" evidence="1">
    <location>
        <begin position="1"/>
        <end position="19"/>
    </location>
</feature>
<name>A0A9P7MRK3_9HYPO</name>
<comment type="caution">
    <text evidence="2">The sequence shown here is derived from an EMBL/GenBank/DDBJ whole genome shotgun (WGS) entry which is preliminary data.</text>
</comment>
<gene>
    <name evidence="2" type="ORF">E4U56_001358</name>
</gene>
<evidence type="ECO:0000313" key="3">
    <source>
        <dbReference type="Proteomes" id="UP000784919"/>
    </source>
</evidence>
<dbReference type="EMBL" id="SRPS01000138">
    <property type="protein sequence ID" value="KAG5966249.1"/>
    <property type="molecule type" value="Genomic_DNA"/>
</dbReference>
<protein>
    <submittedName>
        <fullName evidence="2">Uncharacterized protein</fullName>
    </submittedName>
</protein>
<sequence length="63" mass="7056">MSLMPPEDRKTSSDHDRSPKFWTVMMEEEERQKKAVLSATRAQRSSGGEFAEGADEERGVVGV</sequence>
<reference evidence="2" key="1">
    <citation type="journal article" date="2020" name="bioRxiv">
        <title>Whole genome comparisons of ergot fungi reveals the divergence and evolution of species within the genus Claviceps are the result of varying mechanisms driving genome evolution and host range expansion.</title>
        <authorList>
            <person name="Wyka S.A."/>
            <person name="Mondo S.J."/>
            <person name="Liu M."/>
            <person name="Dettman J."/>
            <person name="Nalam V."/>
            <person name="Broders K.D."/>
        </authorList>
    </citation>
    <scope>NUCLEOTIDE SEQUENCE</scope>
    <source>
        <strain evidence="2">CCC 1102</strain>
    </source>
</reference>
<proteinExistence type="predicted"/>
<dbReference type="OrthoDB" id="5576752at2759"/>
<dbReference type="Proteomes" id="UP000784919">
    <property type="component" value="Unassembled WGS sequence"/>
</dbReference>
<feature type="region of interest" description="Disordered" evidence="1">
    <location>
        <begin position="37"/>
        <end position="63"/>
    </location>
</feature>
<evidence type="ECO:0000313" key="2">
    <source>
        <dbReference type="EMBL" id="KAG5966249.1"/>
    </source>
</evidence>